<accession>A0ACD4RHP4</accession>
<dbReference type="EMBL" id="CP126116">
    <property type="protein sequence ID" value="WHZ60028.1"/>
    <property type="molecule type" value="Genomic_DNA"/>
</dbReference>
<gene>
    <name evidence="1" type="ORF">QLQ22_12140</name>
</gene>
<organism evidence="1 2">
    <name type="scientific">Metabacillus hrfriensis</name>
    <dbReference type="NCBI Taxonomy" id="3048891"/>
    <lineage>
        <taxon>Bacteria</taxon>
        <taxon>Bacillati</taxon>
        <taxon>Bacillota</taxon>
        <taxon>Bacilli</taxon>
        <taxon>Bacillales</taxon>
        <taxon>Bacillaceae</taxon>
        <taxon>Metabacillus</taxon>
    </lineage>
</organism>
<evidence type="ECO:0000313" key="2">
    <source>
        <dbReference type="Proteomes" id="UP001226091"/>
    </source>
</evidence>
<keyword evidence="2" id="KW-1185">Reference proteome</keyword>
<evidence type="ECO:0000313" key="1">
    <source>
        <dbReference type="EMBL" id="WHZ60028.1"/>
    </source>
</evidence>
<proteinExistence type="predicted"/>
<reference evidence="2" key="1">
    <citation type="journal article" date="2025" name="Aquaculture">
        <title>Assessment of the bioflocculant production and safety properties of Metabacillus hrfriensis sp. nov. based on phenotypic and whole-genome sequencing analysis.</title>
        <authorList>
            <person name="Zhang R."/>
            <person name="Zhao Z."/>
            <person name="Luo L."/>
            <person name="Wang S."/>
            <person name="Guo K."/>
            <person name="Xu W."/>
        </authorList>
    </citation>
    <scope>NUCLEOTIDE SEQUENCE [LARGE SCALE GENOMIC DNA]</scope>
    <source>
        <strain evidence="2">CT-WN-B3</strain>
    </source>
</reference>
<dbReference type="Proteomes" id="UP001226091">
    <property type="component" value="Chromosome"/>
</dbReference>
<name>A0ACD4RHP4_9BACI</name>
<protein>
    <submittedName>
        <fullName evidence="1">Uncharacterized protein</fullName>
    </submittedName>
</protein>
<sequence>MKKITLLEAVEMYGTDAQKKCIAEGKKWRKESDDALMKEINRYYYSVKVDEGYGKKKGKKKELILGEKREVPLEKERNLGGNISNGKWTTPYLRNMDIMVVSVLEQGLITEVAQTLNQWCLDFELITPSMNELVKARYNTELKEKHVKDLISNNVIRTGEERVINDFILGLKTLQEQLAGTLNRMAKLKIIEYYPVYKGVVEGEFEPINLHESTVKKIVNLKREIMEKYDVNEWYLEKYNNAKKSKKYQTEWKKRLGEISDENGKVLSLRFYYVAYAIILKARKKKIISYLEQFNKDAIEQFQNNQSLFLNQNRVNYHSERNNHVVDEASKEQEKFLEMKVKKHLEELGGKSKRPVKEDYTYDSDYYSLYFDKLYAQRIKELQEYYGYTFK</sequence>